<feature type="region of interest" description="Disordered" evidence="1">
    <location>
        <begin position="377"/>
        <end position="428"/>
    </location>
</feature>
<feature type="compositionally biased region" description="Polar residues" evidence="1">
    <location>
        <begin position="82"/>
        <end position="93"/>
    </location>
</feature>
<feature type="compositionally biased region" description="Low complexity" evidence="1">
    <location>
        <begin position="403"/>
        <end position="413"/>
    </location>
</feature>
<feature type="region of interest" description="Disordered" evidence="1">
    <location>
        <begin position="1"/>
        <end position="96"/>
    </location>
</feature>
<feature type="compositionally biased region" description="Low complexity" evidence="1">
    <location>
        <begin position="594"/>
        <end position="609"/>
    </location>
</feature>
<protein>
    <submittedName>
        <fullName evidence="2">Uncharacterized protein</fullName>
    </submittedName>
</protein>
<dbReference type="GeneID" id="55972330"/>
<feature type="compositionally biased region" description="Low complexity" evidence="1">
    <location>
        <begin position="626"/>
        <end position="640"/>
    </location>
</feature>
<dbReference type="AlphaFoldDB" id="A0A9P4YYM2"/>
<name>A0A9P4YYM2_9HYPO</name>
<feature type="compositionally biased region" description="Acidic residues" evidence="1">
    <location>
        <begin position="649"/>
        <end position="678"/>
    </location>
</feature>
<feature type="compositionally biased region" description="Basic and acidic residues" evidence="1">
    <location>
        <begin position="414"/>
        <end position="425"/>
    </location>
</feature>
<evidence type="ECO:0000313" key="2">
    <source>
        <dbReference type="EMBL" id="KAF4123404.1"/>
    </source>
</evidence>
<feature type="compositionally biased region" description="Low complexity" evidence="1">
    <location>
        <begin position="56"/>
        <end position="72"/>
    </location>
</feature>
<dbReference type="RefSeq" id="XP_035322056.1">
    <property type="nucleotide sequence ID" value="XM_035468075.1"/>
</dbReference>
<comment type="caution">
    <text evidence="2">The sequence shown here is derived from an EMBL/GenBank/DDBJ whole genome shotgun (WGS) entry which is preliminary data.</text>
</comment>
<keyword evidence="3" id="KW-1185">Reference proteome</keyword>
<gene>
    <name evidence="2" type="ORF">GMORB2_6105</name>
</gene>
<proteinExistence type="predicted"/>
<evidence type="ECO:0000256" key="1">
    <source>
        <dbReference type="SAM" id="MobiDB-lite"/>
    </source>
</evidence>
<sequence>MDTAGSDARSAGHSLPSSRGIPANSAPQGRQISHHGAPSQFGAKPSLLSTPANSIPAHQQQQSPQQMHASHPTLRPGRDGSPAQTGRQKSPETMQADAIRNSHYYMTLSIALKQTPAPIVQQAIRDYWAHCFVGSDQHTAFILNGMIQQASPAVLQKCVLESGAKMSCIANHLLGFFSTEGLDQVTDLILSKASSQFLDKAMEARLKSIDARSLVNALARAERLGYDENDVVRERAPGQPENVIPAAHNFSAPLSLLQGANSQPSVPSNVPAQVVIPSQQGGSFERPVSAGSRGICYCPRCQRPCSSESALQYHLKKNACEAYFPPNRMFPVEKLTCAHCGCRFTTENGVNYHSKCEVCGEFPAHMLPLILKELEARNSGDGNSGTRGIEAGGHQRLQRHRQQQSPSSAPAQSAEERRAPTEDKAHRHMSLQMWQQYQKERSHVEVKYGRLMQQALKLPERQRVDQFVRLRNRYNTKQSTTRKKFGIRLRERRTREDIDAERRRLLGTSDGPEIWLQLEALIRKVQAGDPTVGTGAETPVGQAASQNGTRSGGGHGDQASKPSQAQDRDSPSPDGLIRSDLTGGLPASAGSIETTDPTTDPTTATTTATKQGFRPPRMHEDFRSNAASPPQQRRSQQARPAHQDVTMIDSDDDDDDDGSSSSSDDDSSDGDEDVPSRR</sequence>
<dbReference type="OrthoDB" id="37886at2759"/>
<evidence type="ECO:0000313" key="3">
    <source>
        <dbReference type="Proteomes" id="UP000749293"/>
    </source>
</evidence>
<feature type="region of interest" description="Disordered" evidence="1">
    <location>
        <begin position="530"/>
        <end position="678"/>
    </location>
</feature>
<dbReference type="Proteomes" id="UP000749293">
    <property type="component" value="Unassembled WGS sequence"/>
</dbReference>
<dbReference type="EMBL" id="JAANYQ010000006">
    <property type="protein sequence ID" value="KAF4123404.1"/>
    <property type="molecule type" value="Genomic_DNA"/>
</dbReference>
<reference evidence="2" key="1">
    <citation type="submission" date="2020-03" db="EMBL/GenBank/DDBJ databases">
        <title>Site-based positive gene gene selection in Geosmithia morbida across the United States reveals a broad range of putative effectors and factors for local host and environmental adapation.</title>
        <authorList>
            <person name="Onufrak A."/>
            <person name="Murdoch R.W."/>
            <person name="Gazis R."/>
            <person name="Huff M."/>
            <person name="Staton M."/>
            <person name="Klingeman W."/>
            <person name="Hadziabdic D."/>
        </authorList>
    </citation>
    <scope>NUCLEOTIDE SEQUENCE</scope>
    <source>
        <strain evidence="2">1262</strain>
    </source>
</reference>
<accession>A0A9P4YYM2</accession>
<organism evidence="2 3">
    <name type="scientific">Geosmithia morbida</name>
    <dbReference type="NCBI Taxonomy" id="1094350"/>
    <lineage>
        <taxon>Eukaryota</taxon>
        <taxon>Fungi</taxon>
        <taxon>Dikarya</taxon>
        <taxon>Ascomycota</taxon>
        <taxon>Pezizomycotina</taxon>
        <taxon>Sordariomycetes</taxon>
        <taxon>Hypocreomycetidae</taxon>
        <taxon>Hypocreales</taxon>
        <taxon>Bionectriaceae</taxon>
        <taxon>Geosmithia</taxon>
    </lineage>
</organism>